<gene>
    <name evidence="2" type="ORF">ICL16_25025</name>
</gene>
<accession>A0A8J6XNP2</accession>
<dbReference type="AlphaFoldDB" id="A0A8J6XNP2"/>
<feature type="transmembrane region" description="Helical" evidence="1">
    <location>
        <begin position="106"/>
        <end position="126"/>
    </location>
</feature>
<organism evidence="2 3">
    <name type="scientific">Iningainema tapete BLCC-T55</name>
    <dbReference type="NCBI Taxonomy" id="2748662"/>
    <lineage>
        <taxon>Bacteria</taxon>
        <taxon>Bacillati</taxon>
        <taxon>Cyanobacteriota</taxon>
        <taxon>Cyanophyceae</taxon>
        <taxon>Nostocales</taxon>
        <taxon>Scytonemataceae</taxon>
        <taxon>Iningainema tapete</taxon>
    </lineage>
</organism>
<feature type="transmembrane region" description="Helical" evidence="1">
    <location>
        <begin position="147"/>
        <end position="165"/>
    </location>
</feature>
<keyword evidence="3" id="KW-1185">Reference proteome</keyword>
<comment type="caution">
    <text evidence="2">The sequence shown here is derived from an EMBL/GenBank/DDBJ whole genome shotgun (WGS) entry which is preliminary data.</text>
</comment>
<keyword evidence="1" id="KW-0472">Membrane</keyword>
<feature type="transmembrane region" description="Helical" evidence="1">
    <location>
        <begin position="40"/>
        <end position="60"/>
    </location>
</feature>
<feature type="transmembrane region" description="Helical" evidence="1">
    <location>
        <begin position="177"/>
        <end position="194"/>
    </location>
</feature>
<proteinExistence type="predicted"/>
<dbReference type="RefSeq" id="WP_190833342.1">
    <property type="nucleotide sequence ID" value="NZ_CAWPPI010000076.1"/>
</dbReference>
<reference evidence="2" key="1">
    <citation type="submission" date="2020-09" db="EMBL/GenBank/DDBJ databases">
        <title>Iningainema tapete sp. nov. (Scytonemataceae, Cyanobacteria) from greenhouses in central Florida (USA) produces two types of nodularin with biosynthetic potential for microcystin-LR and anabaenopeptins.</title>
        <authorList>
            <person name="Berthold D.E."/>
            <person name="Lefler F.W."/>
            <person name="Huang I.-S."/>
            <person name="Abdulla H."/>
            <person name="Zimba P.V."/>
            <person name="Laughinghouse H.D. IV."/>
        </authorList>
    </citation>
    <scope>NUCLEOTIDE SEQUENCE</scope>
    <source>
        <strain evidence="2">BLCCT55</strain>
    </source>
</reference>
<evidence type="ECO:0000256" key="1">
    <source>
        <dbReference type="SAM" id="Phobius"/>
    </source>
</evidence>
<evidence type="ECO:0000313" key="2">
    <source>
        <dbReference type="EMBL" id="MBD2775234.1"/>
    </source>
</evidence>
<dbReference type="Proteomes" id="UP000629098">
    <property type="component" value="Unassembled WGS sequence"/>
</dbReference>
<keyword evidence="1" id="KW-0812">Transmembrane</keyword>
<evidence type="ECO:0000313" key="3">
    <source>
        <dbReference type="Proteomes" id="UP000629098"/>
    </source>
</evidence>
<dbReference type="EMBL" id="JACXAE010000076">
    <property type="protein sequence ID" value="MBD2775234.1"/>
    <property type="molecule type" value="Genomic_DNA"/>
</dbReference>
<feature type="transmembrane region" description="Helical" evidence="1">
    <location>
        <begin position="72"/>
        <end position="94"/>
    </location>
</feature>
<sequence length="343" mass="38020">MRFYFYTISGIVSALLGWSLSQILLIDLGTNKTPLNPDFILLPIEAACLAIAMVVTEIFLSNPTRHRANRRVLPRYFWVALWTGIIAGLVASVLTKILYQTGAPAGSVRIVCWSLIGLFTGLGEGVSWRLRSIEGGTRKATKRIQRATLYGLGAGFIAAVLVEILRGFQKLGGYEDALGFLILGLCLGYGLSFATSPTYLVALRAGEGFEAVDPSSEDKNRPRPYLNNPNLQFVTGDDYEFIEEGLSIQLPATTTSIIIGSSLEADIHIPNIPRKAASLTIRDRHVTLTCLTDAAVKIQSRLLFERAKPISLTHNQILTFYHAHDDEKYYRFVFYDRFLDPQA</sequence>
<name>A0A8J6XNP2_9CYAN</name>
<protein>
    <submittedName>
        <fullName evidence="2">Uncharacterized protein</fullName>
    </submittedName>
</protein>
<keyword evidence="1" id="KW-1133">Transmembrane helix</keyword>